<protein>
    <submittedName>
        <fullName evidence="1">Uncharacterized protein</fullName>
    </submittedName>
</protein>
<name>A0A3M7SST8_BRAPC</name>
<accession>A0A3M7SST8</accession>
<organism evidence="1 2">
    <name type="scientific">Brachionus plicatilis</name>
    <name type="common">Marine rotifer</name>
    <name type="synonym">Brachionus muelleri</name>
    <dbReference type="NCBI Taxonomy" id="10195"/>
    <lineage>
        <taxon>Eukaryota</taxon>
        <taxon>Metazoa</taxon>
        <taxon>Spiralia</taxon>
        <taxon>Gnathifera</taxon>
        <taxon>Rotifera</taxon>
        <taxon>Eurotatoria</taxon>
        <taxon>Monogononta</taxon>
        <taxon>Pseudotrocha</taxon>
        <taxon>Ploima</taxon>
        <taxon>Brachionidae</taxon>
        <taxon>Brachionus</taxon>
    </lineage>
</organism>
<proteinExistence type="predicted"/>
<evidence type="ECO:0000313" key="1">
    <source>
        <dbReference type="EMBL" id="RNA38853.1"/>
    </source>
</evidence>
<dbReference type="Proteomes" id="UP000276133">
    <property type="component" value="Unassembled WGS sequence"/>
</dbReference>
<keyword evidence="2" id="KW-1185">Reference proteome</keyword>
<reference evidence="1 2" key="1">
    <citation type="journal article" date="2018" name="Sci. Rep.">
        <title>Genomic signatures of local adaptation to the degree of environmental predictability in rotifers.</title>
        <authorList>
            <person name="Franch-Gras L."/>
            <person name="Hahn C."/>
            <person name="Garcia-Roger E.M."/>
            <person name="Carmona M.J."/>
            <person name="Serra M."/>
            <person name="Gomez A."/>
        </authorList>
    </citation>
    <scope>NUCLEOTIDE SEQUENCE [LARGE SCALE GENOMIC DNA]</scope>
    <source>
        <strain evidence="1">HYR1</strain>
    </source>
</reference>
<comment type="caution">
    <text evidence="1">The sequence shown here is derived from an EMBL/GenBank/DDBJ whole genome shotgun (WGS) entry which is preliminary data.</text>
</comment>
<dbReference type="EMBL" id="REGN01000813">
    <property type="protein sequence ID" value="RNA38853.1"/>
    <property type="molecule type" value="Genomic_DNA"/>
</dbReference>
<dbReference type="AlphaFoldDB" id="A0A3M7SST8"/>
<sequence length="88" mass="10415">MRFFLGKETVRSFQLSIDPALLNISKLTLIEDERLILLAVVDITDFTLLFKKRFMSRTKKHMIKKNVYNALKPLYRQIIFSKIDSTYS</sequence>
<evidence type="ECO:0000313" key="2">
    <source>
        <dbReference type="Proteomes" id="UP000276133"/>
    </source>
</evidence>
<gene>
    <name evidence="1" type="ORF">BpHYR1_016280</name>
</gene>